<dbReference type="AlphaFoldDB" id="A0A246RTS0"/>
<protein>
    <submittedName>
        <fullName evidence="4">Phage resistance protein</fullName>
    </submittedName>
</protein>
<evidence type="ECO:0000313" key="5">
    <source>
        <dbReference type="Proteomes" id="UP000197174"/>
    </source>
</evidence>
<dbReference type="InterPro" id="IPR058748">
    <property type="entry name" value="PglY_5th"/>
</dbReference>
<reference evidence="4 5" key="1">
    <citation type="submission" date="2017-03" db="EMBL/GenBank/DDBJ databases">
        <title>Whole genome sequence of Micromonospora wenchangensis, isolated from mangrove soil.</title>
        <authorList>
            <person name="Yang H."/>
        </authorList>
    </citation>
    <scope>NUCLEOTIDE SEQUENCE [LARGE SCALE GENOMIC DNA]</scope>
    <source>
        <strain evidence="4 5">CCTCC AA 2012002</strain>
    </source>
</reference>
<comment type="caution">
    <text evidence="4">The sequence shown here is derived from an EMBL/GenBank/DDBJ whole genome shotgun (WGS) entry which is preliminary data.</text>
</comment>
<evidence type="ECO:0000259" key="3">
    <source>
        <dbReference type="Pfam" id="PF26382"/>
    </source>
</evidence>
<dbReference type="InterPro" id="IPR058747">
    <property type="entry name" value="PglY_C"/>
</dbReference>
<sequence>MTLLRDLIDIPTSVGEGDFVVKAAEGADLDRYVVTDQLRENFSAALQRIGHAVTTGRSQAMFLHGSFGSGKSHFMAVLREILAHNPKARQLSGLSGPVVAAEPWLPGRRFLTLTLHMLDARSVEQAILEGYLRHVTAAHPDAPVPAVHRSDALLTDAAVLRATMGDETFFAALRGGATAGGGGLAAMRASAEGWTPQRYADAAAQPPGTKDRDALVSALTQAFFSGAVHSAEYLDLDTGLAVITRHAKSLGYDAIVFFLDELILWLSGRIADYTFVNTEGAKLNKLVESADAARPLPLVSFVARQRNLEEFLGPQVGGTEREALAHVMRSVQGRLGEIVLADTNLPAITENRLLKPNDAAARAVIDNAFAAVRHNREVWDTLLLGAQYGDAGIGSDATAFRQLYPFSPALVATLVALSQALQRERTALKVMTELLVDRRDTLRVNDLIGVAALFDPLVLHGELPDRPKLRQQFEAARTLYLRKLRPILLALNGIDEEKATAHTQFQLDDKLVKTILLGALVPEVPALHNLTAAKLHALNFGSITAPIPGYENTMVLNRLRKIEQDAGELHLTDDHDPVVSLKLHTVDFDKLLDLVPHNETSAGVRQQLLRELISAEMGLAGSEGSHGELQQPRDWRGRRHVVQVKFGNVRDPDAMPVAALLAPGESWRIVVDYPFDPQDYPRSADRARIEELPRGSNTVFWLPLYLTDDMMGRVAQLAKINYLLGVGGAGERLNTLAADWPKVDRQQGRVYLLQRQTQLRDGLITALKQAYGAANPQPSDVHDDTVGVLHTLADGLRIGDPRGGTLADAFRNLTAELLEWSYPGTPALPVDEKPLTRADLAKVFDYARQAAADPTHGVSVASPADQKVLRRICNPLQLGELVDHRYVLTISTCFWSRHLLQEAAKEDYRDHFPVHKLRQWLDVPKRRGFDRDLQNLIIAVFSCEQQLSWYEHGGRTNVVAVNGVEDRFELRQPDLPSDEAWKAAVQFGQPFFGEVLPRFRNPANLATLAGDLRRAATAYATHARDLVTKLIEHAAPLGLDPTAPAGRLATAQRVAALLAQVRDERDDVVLVGLIAEGEERLGGLDGQAASVVFKQARHLVAALDGAQWPLISAVERRIDTDHRARVIIEQLRAAAGAEQHGVDLARALQEAVSAAAALLAEVEPTPPPDRKPEVVSSGGAGRRVVSPDDQEEQVGTGSQGASERSAAGQGSVLTTLTIDGTCVLPQQRRPHDPPALRTRVVADERELIELVTELRAEVTAGRRVTVSWNTEESERRP</sequence>
<feature type="region of interest" description="Disordered" evidence="1">
    <location>
        <begin position="1160"/>
        <end position="1209"/>
    </location>
</feature>
<evidence type="ECO:0000313" key="4">
    <source>
        <dbReference type="EMBL" id="OWV13587.1"/>
    </source>
</evidence>
<keyword evidence="5" id="KW-1185">Reference proteome</keyword>
<name>A0A246RTS0_9ACTN</name>
<feature type="compositionally biased region" description="Polar residues" evidence="1">
    <location>
        <begin position="1193"/>
        <end position="1202"/>
    </location>
</feature>
<feature type="domain" description="ATPase PglY 5th" evidence="2">
    <location>
        <begin position="838"/>
        <end position="941"/>
    </location>
</feature>
<organism evidence="4 5">
    <name type="scientific">Micromonospora wenchangensis</name>
    <dbReference type="NCBI Taxonomy" id="1185415"/>
    <lineage>
        <taxon>Bacteria</taxon>
        <taxon>Bacillati</taxon>
        <taxon>Actinomycetota</taxon>
        <taxon>Actinomycetes</taxon>
        <taxon>Micromonosporales</taxon>
        <taxon>Micromonosporaceae</taxon>
        <taxon>Micromonospora</taxon>
    </lineage>
</organism>
<feature type="domain" description="ATPase PglY C-terminal" evidence="3">
    <location>
        <begin position="988"/>
        <end position="1163"/>
    </location>
</feature>
<gene>
    <name evidence="4" type="ORF">B5D80_00150</name>
</gene>
<accession>A0A246RTS0</accession>
<dbReference type="Pfam" id="PF26382">
    <property type="entry name" value="BREX_PglY_6th"/>
    <property type="match status" value="1"/>
</dbReference>
<proteinExistence type="predicted"/>
<dbReference type="Proteomes" id="UP000197174">
    <property type="component" value="Unassembled WGS sequence"/>
</dbReference>
<dbReference type="OrthoDB" id="3201900at2"/>
<dbReference type="Pfam" id="PF26381">
    <property type="entry name" value="BREX_PglY_5th"/>
    <property type="match status" value="1"/>
</dbReference>
<evidence type="ECO:0000259" key="2">
    <source>
        <dbReference type="Pfam" id="PF26381"/>
    </source>
</evidence>
<dbReference type="EMBL" id="MZMV01000001">
    <property type="protein sequence ID" value="OWV13587.1"/>
    <property type="molecule type" value="Genomic_DNA"/>
</dbReference>
<evidence type="ECO:0000256" key="1">
    <source>
        <dbReference type="SAM" id="MobiDB-lite"/>
    </source>
</evidence>